<dbReference type="Gene3D" id="3.30.565.10">
    <property type="entry name" value="Histidine kinase-like ATPase, C-terminal domain"/>
    <property type="match status" value="1"/>
</dbReference>
<feature type="domain" description="PAC" evidence="13">
    <location>
        <begin position="211"/>
        <end position="263"/>
    </location>
</feature>
<dbReference type="CDD" id="cd00130">
    <property type="entry name" value="PAS"/>
    <property type="match status" value="1"/>
</dbReference>
<keyword evidence="9" id="KW-0175">Coiled coil</keyword>
<keyword evidence="6" id="KW-0902">Two-component regulatory system</keyword>
<dbReference type="Proteomes" id="UP000010384">
    <property type="component" value="Chromosome"/>
</dbReference>
<dbReference type="SUPFAM" id="SSF47384">
    <property type="entry name" value="Homodimeric domain of signal transducing histidine kinase"/>
    <property type="match status" value="1"/>
</dbReference>
<evidence type="ECO:0000256" key="6">
    <source>
        <dbReference type="ARBA" id="ARBA00023012"/>
    </source>
</evidence>
<dbReference type="Pfam" id="PF00512">
    <property type="entry name" value="HisKA"/>
    <property type="match status" value="1"/>
</dbReference>
<reference evidence="14 15" key="1">
    <citation type="submission" date="2012-06" db="EMBL/GenBank/DDBJ databases">
        <title>Finished chromosome of genome of Chroococcidiopsis thermalis PCC 7203.</title>
        <authorList>
            <consortium name="US DOE Joint Genome Institute"/>
            <person name="Gugger M."/>
            <person name="Coursin T."/>
            <person name="Rippka R."/>
            <person name="Tandeau De Marsac N."/>
            <person name="Huntemann M."/>
            <person name="Wei C.-L."/>
            <person name="Han J."/>
            <person name="Detter J.C."/>
            <person name="Han C."/>
            <person name="Tapia R."/>
            <person name="Davenport K."/>
            <person name="Daligault H."/>
            <person name="Erkkila T."/>
            <person name="Gu W."/>
            <person name="Munk A.C.C."/>
            <person name="Teshima H."/>
            <person name="Xu Y."/>
            <person name="Chain P."/>
            <person name="Chen A."/>
            <person name="Krypides N."/>
            <person name="Mavromatis K."/>
            <person name="Markowitz V."/>
            <person name="Szeto E."/>
            <person name="Ivanova N."/>
            <person name="Mikhailova N."/>
            <person name="Ovchinnikova G."/>
            <person name="Pagani I."/>
            <person name="Pati A."/>
            <person name="Goodwin L."/>
            <person name="Peters L."/>
            <person name="Pitluck S."/>
            <person name="Woyke T."/>
            <person name="Kerfeld C."/>
        </authorList>
    </citation>
    <scope>NUCLEOTIDE SEQUENCE [LARGE SCALE GENOMIC DNA]</scope>
    <source>
        <strain evidence="14 15">PCC 7203</strain>
    </source>
</reference>
<dbReference type="CDD" id="cd00156">
    <property type="entry name" value="REC"/>
    <property type="match status" value="1"/>
</dbReference>
<dbReference type="eggNOG" id="COG0784">
    <property type="taxonomic scope" value="Bacteria"/>
</dbReference>
<evidence type="ECO:0000256" key="9">
    <source>
        <dbReference type="SAM" id="Coils"/>
    </source>
</evidence>
<feature type="modified residue" description="4-aspartylphosphate" evidence="8">
    <location>
        <position position="640"/>
    </location>
</feature>
<evidence type="ECO:0000256" key="3">
    <source>
        <dbReference type="ARBA" id="ARBA00012438"/>
    </source>
</evidence>
<evidence type="ECO:0000259" key="13">
    <source>
        <dbReference type="PROSITE" id="PS50113"/>
    </source>
</evidence>
<evidence type="ECO:0000259" key="12">
    <source>
        <dbReference type="PROSITE" id="PS50112"/>
    </source>
</evidence>
<dbReference type="Pfam" id="PF02518">
    <property type="entry name" value="HATPase_c"/>
    <property type="match status" value="1"/>
</dbReference>
<dbReference type="SUPFAM" id="SSF55874">
    <property type="entry name" value="ATPase domain of HSP90 chaperone/DNA topoisomerase II/histidine kinase"/>
    <property type="match status" value="1"/>
</dbReference>
<keyword evidence="15" id="KW-1185">Reference proteome</keyword>
<dbReference type="SUPFAM" id="SSF52172">
    <property type="entry name" value="CheY-like"/>
    <property type="match status" value="2"/>
</dbReference>
<feature type="domain" description="Histidine kinase" evidence="10">
    <location>
        <begin position="288"/>
        <end position="535"/>
    </location>
</feature>
<dbReference type="PROSITE" id="PS50109">
    <property type="entry name" value="HIS_KIN"/>
    <property type="match status" value="1"/>
</dbReference>
<evidence type="ECO:0000256" key="2">
    <source>
        <dbReference type="ARBA" id="ARBA00006402"/>
    </source>
</evidence>
<dbReference type="Pfam" id="PF08447">
    <property type="entry name" value="PAS_3"/>
    <property type="match status" value="1"/>
</dbReference>
<evidence type="ECO:0000259" key="10">
    <source>
        <dbReference type="PROSITE" id="PS50109"/>
    </source>
</evidence>
<dbReference type="InterPro" id="IPR036890">
    <property type="entry name" value="HATPase_C_sf"/>
</dbReference>
<dbReference type="InterPro" id="IPR011006">
    <property type="entry name" value="CheY-like_superfamily"/>
</dbReference>
<dbReference type="eggNOG" id="COG2205">
    <property type="taxonomic scope" value="Bacteria"/>
</dbReference>
<dbReference type="CDD" id="cd00082">
    <property type="entry name" value="HisKA"/>
    <property type="match status" value="1"/>
</dbReference>
<dbReference type="SMART" id="SM00388">
    <property type="entry name" value="HisKA"/>
    <property type="match status" value="1"/>
</dbReference>
<dbReference type="SMART" id="SM00387">
    <property type="entry name" value="HATPase_c"/>
    <property type="match status" value="1"/>
</dbReference>
<dbReference type="InterPro" id="IPR005467">
    <property type="entry name" value="His_kinase_dom"/>
</dbReference>
<sequence>MLRILLIDDNPSDRKLESRELQREFAEIEIQTAIDAAEFERALAAGGFDLVITDHQLHWSDGLAILDAVKTKYPDCPVILFTDSGTEEVAVTAMKRGATDYVRKGKPYRLALAVREALEKQNLRQERAKAIEQMQLSEANLRFALEAADLTAYTWNLQTGEVRRLENAGNISGIGDGEIVGTFEQVLNLVHPDDRELFQTEIQTALKIGTYSCEFRILKPDGSIAWVLDKGRAIYDRSGNPVGLFGIAWEITQRKQLEQEQARLFELEQVARNAAESANRIKDEFLAMLSHELRSPLNAILGWATILESGRRDETTLQRAISTILRNAQVQTQLIEDLLDVSRIVQGKLKLQFIPLNLATPIQAAIETVELSAQAKSIDLQIFLDCDPGFVYGDPNRLQQVVWNLLTNAIKFTPFGGRVEVRLSVAPESEKSTAGGTASPDFLVRANGLPPLTTNPTYAQITVSDTGKGIEPEFLPYVFELFRQADASTTRNYKGLGLGLAIVRYLVEMHGGSVAVESLGEGQGATFTVLLPLMGMESRELGNKQAEEQRSSYQVTSHKLQVTLNSEFQIPNSEFFPHPLPLTPLPLNNLRVLVVDDEPDSCEVIAMILQTRGAKTYTAGSVQAALQALEAFQPDLLVSDIGMPGEDGYALIRQLRTKTTAHRQIPAIAMTGFARLEDRTQAIAAGFQRHLPKPIDPDTLIAVVTDLIQEMGKTFNNW</sequence>
<dbReference type="FunFam" id="3.30.565.10:FF:000010">
    <property type="entry name" value="Sensor histidine kinase RcsC"/>
    <property type="match status" value="1"/>
</dbReference>
<dbReference type="STRING" id="251229.Chro_4459"/>
<dbReference type="InterPro" id="IPR001789">
    <property type="entry name" value="Sig_transdc_resp-reg_receiver"/>
</dbReference>
<dbReference type="PANTHER" id="PTHR43547">
    <property type="entry name" value="TWO-COMPONENT HISTIDINE KINASE"/>
    <property type="match status" value="1"/>
</dbReference>
<feature type="domain" description="Response regulatory" evidence="11">
    <location>
        <begin position="3"/>
        <end position="119"/>
    </location>
</feature>
<dbReference type="InterPro" id="IPR013655">
    <property type="entry name" value="PAS_fold_3"/>
</dbReference>
<comment type="similarity">
    <text evidence="2">In the N-terminal section; belongs to the phytochrome family.</text>
</comment>
<comment type="catalytic activity">
    <reaction evidence="1">
        <text>ATP + protein L-histidine = ADP + protein N-phospho-L-histidine.</text>
        <dbReference type="EC" id="2.7.13.3"/>
    </reaction>
</comment>
<dbReference type="InterPro" id="IPR000014">
    <property type="entry name" value="PAS"/>
</dbReference>
<dbReference type="InParanoid" id="K9U450"/>
<dbReference type="SUPFAM" id="SSF55785">
    <property type="entry name" value="PYP-like sensor domain (PAS domain)"/>
    <property type="match status" value="1"/>
</dbReference>
<dbReference type="CDD" id="cd17580">
    <property type="entry name" value="REC_2_DhkD-like"/>
    <property type="match status" value="1"/>
</dbReference>
<dbReference type="SMART" id="SM00086">
    <property type="entry name" value="PAC"/>
    <property type="match status" value="1"/>
</dbReference>
<dbReference type="PROSITE" id="PS50112">
    <property type="entry name" value="PAS"/>
    <property type="match status" value="1"/>
</dbReference>
<dbReference type="SMART" id="SM00448">
    <property type="entry name" value="REC"/>
    <property type="match status" value="2"/>
</dbReference>
<feature type="domain" description="PAS" evidence="12">
    <location>
        <begin position="137"/>
        <end position="209"/>
    </location>
</feature>
<dbReference type="PRINTS" id="PR00344">
    <property type="entry name" value="BCTRLSENSOR"/>
</dbReference>
<dbReference type="EMBL" id="CP003597">
    <property type="protein sequence ID" value="AFY89852.1"/>
    <property type="molecule type" value="Genomic_DNA"/>
</dbReference>
<dbReference type="EC" id="2.7.13.3" evidence="3"/>
<dbReference type="Gene3D" id="1.10.287.130">
    <property type="match status" value="1"/>
</dbReference>
<dbReference type="InterPro" id="IPR035965">
    <property type="entry name" value="PAS-like_dom_sf"/>
</dbReference>
<evidence type="ECO:0000313" key="15">
    <source>
        <dbReference type="Proteomes" id="UP000010384"/>
    </source>
</evidence>
<dbReference type="InterPro" id="IPR004358">
    <property type="entry name" value="Sig_transdc_His_kin-like_C"/>
</dbReference>
<keyword evidence="5 14" id="KW-0418">Kinase</keyword>
<dbReference type="GO" id="GO:0000155">
    <property type="term" value="F:phosphorelay sensor kinase activity"/>
    <property type="evidence" value="ECO:0007669"/>
    <property type="project" value="InterPro"/>
</dbReference>
<dbReference type="KEGG" id="cthe:Chro_4459"/>
<dbReference type="OrthoDB" id="219325at2"/>
<feature type="modified residue" description="4-aspartylphosphate" evidence="8">
    <location>
        <position position="54"/>
    </location>
</feature>
<dbReference type="PROSITE" id="PS50110">
    <property type="entry name" value="RESPONSE_REGULATORY"/>
    <property type="match status" value="2"/>
</dbReference>
<feature type="coiled-coil region" evidence="9">
    <location>
        <begin position="257"/>
        <end position="284"/>
    </location>
</feature>
<feature type="coiled-coil region" evidence="9">
    <location>
        <begin position="113"/>
        <end position="140"/>
    </location>
</feature>
<keyword evidence="5 14" id="KW-0808">Transferase</keyword>
<dbReference type="eggNOG" id="COG2204">
    <property type="taxonomic scope" value="Bacteria"/>
</dbReference>
<dbReference type="InterPro" id="IPR000700">
    <property type="entry name" value="PAS-assoc_C"/>
</dbReference>
<evidence type="ECO:0000256" key="1">
    <source>
        <dbReference type="ARBA" id="ARBA00000085"/>
    </source>
</evidence>
<dbReference type="Gene3D" id="3.40.50.2300">
    <property type="match status" value="2"/>
</dbReference>
<evidence type="ECO:0000256" key="8">
    <source>
        <dbReference type="PROSITE-ProRule" id="PRU00169"/>
    </source>
</evidence>
<dbReference type="Pfam" id="PF00072">
    <property type="entry name" value="Response_reg"/>
    <property type="match status" value="2"/>
</dbReference>
<dbReference type="Gene3D" id="2.10.70.100">
    <property type="match status" value="1"/>
</dbReference>
<dbReference type="HOGENOM" id="CLU_000445_114_15_3"/>
<dbReference type="InterPro" id="IPR001610">
    <property type="entry name" value="PAC"/>
</dbReference>
<evidence type="ECO:0000313" key="14">
    <source>
        <dbReference type="EMBL" id="AFY89852.1"/>
    </source>
</evidence>
<dbReference type="PANTHER" id="PTHR43547:SF2">
    <property type="entry name" value="HYBRID SIGNAL TRANSDUCTION HISTIDINE KINASE C"/>
    <property type="match status" value="1"/>
</dbReference>
<keyword evidence="4 8" id="KW-0597">Phosphoprotein</keyword>
<dbReference type="PATRIC" id="fig|251229.3.peg.5212"/>
<dbReference type="InterPro" id="IPR036097">
    <property type="entry name" value="HisK_dim/P_sf"/>
</dbReference>
<name>K9U450_CHRTP</name>
<feature type="domain" description="Response regulatory" evidence="11">
    <location>
        <begin position="591"/>
        <end position="708"/>
    </location>
</feature>
<protein>
    <recommendedName>
        <fullName evidence="7">Circadian input-output histidine kinase CikA</fullName>
        <ecNumber evidence="3">2.7.13.3</ecNumber>
    </recommendedName>
</protein>
<dbReference type="NCBIfam" id="TIGR00229">
    <property type="entry name" value="sensory_box"/>
    <property type="match status" value="1"/>
</dbReference>
<dbReference type="InterPro" id="IPR003594">
    <property type="entry name" value="HATPase_dom"/>
</dbReference>
<evidence type="ECO:0000259" key="11">
    <source>
        <dbReference type="PROSITE" id="PS50110"/>
    </source>
</evidence>
<dbReference type="Gene3D" id="3.30.450.20">
    <property type="entry name" value="PAS domain"/>
    <property type="match status" value="1"/>
</dbReference>
<accession>K9U450</accession>
<organism evidence="14 15">
    <name type="scientific">Chroococcidiopsis thermalis (strain PCC 7203)</name>
    <dbReference type="NCBI Taxonomy" id="251229"/>
    <lineage>
        <taxon>Bacteria</taxon>
        <taxon>Bacillati</taxon>
        <taxon>Cyanobacteriota</taxon>
        <taxon>Cyanophyceae</taxon>
        <taxon>Chroococcidiopsidales</taxon>
        <taxon>Chroococcidiopsidaceae</taxon>
        <taxon>Chroococcidiopsis</taxon>
    </lineage>
</organism>
<dbReference type="PROSITE" id="PS50113">
    <property type="entry name" value="PAC"/>
    <property type="match status" value="1"/>
</dbReference>
<gene>
    <name evidence="14" type="ORF">Chro_4459</name>
</gene>
<evidence type="ECO:0000256" key="5">
    <source>
        <dbReference type="ARBA" id="ARBA00022777"/>
    </source>
</evidence>
<evidence type="ECO:0000256" key="7">
    <source>
        <dbReference type="ARBA" id="ARBA00074306"/>
    </source>
</evidence>
<dbReference type="RefSeq" id="WP_015156392.1">
    <property type="nucleotide sequence ID" value="NC_019695.1"/>
</dbReference>
<evidence type="ECO:0000256" key="4">
    <source>
        <dbReference type="ARBA" id="ARBA00022553"/>
    </source>
</evidence>
<dbReference type="InterPro" id="IPR003661">
    <property type="entry name" value="HisK_dim/P_dom"/>
</dbReference>
<dbReference type="AlphaFoldDB" id="K9U450"/>
<proteinExistence type="inferred from homology"/>